<proteinExistence type="inferred from homology"/>
<dbReference type="InterPro" id="IPR014756">
    <property type="entry name" value="Ig_E-set"/>
</dbReference>
<dbReference type="STRING" id="1736691.SAMN06295964_2663"/>
<evidence type="ECO:0000256" key="1">
    <source>
        <dbReference type="ARBA" id="ARBA00004496"/>
    </source>
</evidence>
<dbReference type="Gene3D" id="2.60.40.10">
    <property type="entry name" value="Immunoglobulins"/>
    <property type="match status" value="1"/>
</dbReference>
<dbReference type="Proteomes" id="UP000191040">
    <property type="component" value="Chromosome I"/>
</dbReference>
<reference evidence="8" key="1">
    <citation type="submission" date="2017-02" db="EMBL/GenBank/DDBJ databases">
        <authorList>
            <person name="Varghese N."/>
            <person name="Submissions S."/>
        </authorList>
    </citation>
    <scope>NUCLEOTIDE SEQUENCE [LARGE SCALE GENOMIC DNA]</scope>
    <source>
        <strain evidence="8">9H-4</strain>
    </source>
</reference>
<dbReference type="Pfam" id="PF00756">
    <property type="entry name" value="Esterase"/>
    <property type="match status" value="1"/>
</dbReference>
<keyword evidence="2" id="KW-0963">Cytoplasm</keyword>
<dbReference type="PANTHER" id="PTHR48098:SF3">
    <property type="entry name" value="IRON(III) ENTEROBACTIN ESTERASE"/>
    <property type="match status" value="1"/>
</dbReference>
<dbReference type="GO" id="GO:0006826">
    <property type="term" value="P:iron ion transport"/>
    <property type="evidence" value="ECO:0007669"/>
    <property type="project" value="InterPro"/>
</dbReference>
<dbReference type="InterPro" id="IPR021764">
    <property type="entry name" value="Enterochelin_esterase_N"/>
</dbReference>
<dbReference type="AlphaFoldDB" id="A0A1T4Z619"/>
<evidence type="ECO:0000256" key="2">
    <source>
        <dbReference type="ARBA" id="ARBA00022490"/>
    </source>
</evidence>
<dbReference type="GO" id="GO:0005737">
    <property type="term" value="C:cytoplasm"/>
    <property type="evidence" value="ECO:0007669"/>
    <property type="project" value="UniProtKB-SubCell"/>
</dbReference>
<accession>A0A1T4Z619</accession>
<organism evidence="7 8">
    <name type="scientific">Aeromicrobium choanae</name>
    <dbReference type="NCBI Taxonomy" id="1736691"/>
    <lineage>
        <taxon>Bacteria</taxon>
        <taxon>Bacillati</taxon>
        <taxon>Actinomycetota</taxon>
        <taxon>Actinomycetes</taxon>
        <taxon>Propionibacteriales</taxon>
        <taxon>Nocardioidaceae</taxon>
        <taxon>Aeromicrobium</taxon>
    </lineage>
</organism>
<dbReference type="RefSeq" id="WP_078700602.1">
    <property type="nucleotide sequence ID" value="NZ_LT796768.1"/>
</dbReference>
<dbReference type="InterPro" id="IPR013783">
    <property type="entry name" value="Ig-like_fold"/>
</dbReference>
<dbReference type="PANTHER" id="PTHR48098">
    <property type="entry name" value="ENTEROCHELIN ESTERASE-RELATED"/>
    <property type="match status" value="1"/>
</dbReference>
<evidence type="ECO:0000256" key="4">
    <source>
        <dbReference type="ARBA" id="ARBA00024201"/>
    </source>
</evidence>
<comment type="similarity">
    <text evidence="4">Belongs to the Fes family.</text>
</comment>
<dbReference type="EMBL" id="LT796768">
    <property type="protein sequence ID" value="SKB09396.1"/>
    <property type="molecule type" value="Genomic_DNA"/>
</dbReference>
<dbReference type="GO" id="GO:0008849">
    <property type="term" value="F:enterochelin esterase activity"/>
    <property type="evidence" value="ECO:0007669"/>
    <property type="project" value="InterPro"/>
</dbReference>
<dbReference type="Gene3D" id="3.40.50.1820">
    <property type="entry name" value="alpha/beta hydrolase"/>
    <property type="match status" value="1"/>
</dbReference>
<evidence type="ECO:0000313" key="8">
    <source>
        <dbReference type="Proteomes" id="UP000191040"/>
    </source>
</evidence>
<dbReference type="OrthoDB" id="9775130at2"/>
<gene>
    <name evidence="7" type="ORF">SAMN06295964_2663</name>
</gene>
<dbReference type="SUPFAM" id="SSF53474">
    <property type="entry name" value="alpha/beta-Hydrolases"/>
    <property type="match status" value="1"/>
</dbReference>
<name>A0A1T4Z619_9ACTN</name>
<evidence type="ECO:0000259" key="6">
    <source>
        <dbReference type="Pfam" id="PF11806"/>
    </source>
</evidence>
<feature type="domain" description="Enterochelin esterase N-terminal" evidence="6">
    <location>
        <begin position="45"/>
        <end position="158"/>
    </location>
</feature>
<keyword evidence="8" id="KW-1185">Reference proteome</keyword>
<evidence type="ECO:0000256" key="5">
    <source>
        <dbReference type="SAM" id="MobiDB-lite"/>
    </source>
</evidence>
<feature type="region of interest" description="Disordered" evidence="5">
    <location>
        <begin position="1"/>
        <end position="20"/>
    </location>
</feature>
<dbReference type="InterPro" id="IPR000801">
    <property type="entry name" value="Esterase-like"/>
</dbReference>
<comment type="subcellular location">
    <subcellularLocation>
        <location evidence="1">Cytoplasm</location>
    </subcellularLocation>
</comment>
<evidence type="ECO:0000313" key="7">
    <source>
        <dbReference type="EMBL" id="SKB09396.1"/>
    </source>
</evidence>
<dbReference type="Pfam" id="PF11806">
    <property type="entry name" value="Enterochelin_N"/>
    <property type="match status" value="1"/>
</dbReference>
<feature type="compositionally biased region" description="Pro residues" evidence="5">
    <location>
        <begin position="1"/>
        <end position="17"/>
    </location>
</feature>
<sequence length="374" mass="40588">MRQPPKVPRPSPVPRVPLPERLRDPEVLRAARGPIVDIEPDTCVVTFVHDAPGASSVLLFANRLTDESDLDATTMEQVGPRGPWALSVRMAPTWRASYSFIVHEWPEEPPWRRADGHVGLRSLLDRGLPDPHVADRALNRAGTAMSVVSLPDAPAQPWPGDSFTPRPPVHRIDGRDVWVHRVGSGRHLPVLVVLDGETWLDHHGLHRSLDAAHRDGAVPAHVAVFVASGSVADRWADVGTPEGVTAFVATSVLPWLHAREDVSRSPERTVVAGQSLGGLSALWAVALHPDRVGVAIAQSASLWKADPAPELARGGGLVLLEVGRQEWTLLPLHRRLAEDLATTETTVELTEFDGGHDYACWRGGLVDLVARALS</sequence>
<dbReference type="InterPro" id="IPR029058">
    <property type="entry name" value="AB_hydrolase_fold"/>
</dbReference>
<dbReference type="InterPro" id="IPR050583">
    <property type="entry name" value="Mycobacterial_A85_antigen"/>
</dbReference>
<dbReference type="SUPFAM" id="SSF81296">
    <property type="entry name" value="E set domains"/>
    <property type="match status" value="1"/>
</dbReference>
<dbReference type="GO" id="GO:0005975">
    <property type="term" value="P:carbohydrate metabolic process"/>
    <property type="evidence" value="ECO:0007669"/>
    <property type="project" value="UniProtKB-ARBA"/>
</dbReference>
<protein>
    <submittedName>
        <fullName evidence="7">Enterochelin esterase</fullName>
    </submittedName>
</protein>
<keyword evidence="3" id="KW-0378">Hydrolase</keyword>
<evidence type="ECO:0000256" key="3">
    <source>
        <dbReference type="ARBA" id="ARBA00022801"/>
    </source>
</evidence>
<dbReference type="GO" id="GO:0005506">
    <property type="term" value="F:iron ion binding"/>
    <property type="evidence" value="ECO:0007669"/>
    <property type="project" value="InterPro"/>
</dbReference>